<name>A0A067KQV6_JATCU</name>
<feature type="compositionally biased region" description="Basic and acidic residues" evidence="1">
    <location>
        <begin position="1"/>
        <end position="10"/>
    </location>
</feature>
<dbReference type="AlphaFoldDB" id="A0A067KQV6"/>
<accession>A0A067KQV6</accession>
<feature type="region of interest" description="Disordered" evidence="1">
    <location>
        <begin position="1"/>
        <end position="27"/>
    </location>
</feature>
<proteinExistence type="predicted"/>
<gene>
    <name evidence="2" type="ORF">JCGZ_11008</name>
</gene>
<evidence type="ECO:0000256" key="1">
    <source>
        <dbReference type="SAM" id="MobiDB-lite"/>
    </source>
</evidence>
<dbReference type="EMBL" id="KK914514">
    <property type="protein sequence ID" value="KDP34660.1"/>
    <property type="molecule type" value="Genomic_DNA"/>
</dbReference>
<reference evidence="2 3" key="1">
    <citation type="journal article" date="2014" name="PLoS ONE">
        <title>Global Analysis of Gene Expression Profiles in Physic Nut (Jatropha curcas L.) Seedlings Exposed to Salt Stress.</title>
        <authorList>
            <person name="Zhang L."/>
            <person name="Zhang C."/>
            <person name="Wu P."/>
            <person name="Chen Y."/>
            <person name="Li M."/>
            <person name="Jiang H."/>
            <person name="Wu G."/>
        </authorList>
    </citation>
    <scope>NUCLEOTIDE SEQUENCE [LARGE SCALE GENOMIC DNA]</scope>
    <source>
        <strain evidence="3">cv. GZQX0401</strain>
        <tissue evidence="2">Young leaves</tissue>
    </source>
</reference>
<organism evidence="2 3">
    <name type="scientific">Jatropha curcas</name>
    <name type="common">Barbados nut</name>
    <dbReference type="NCBI Taxonomy" id="180498"/>
    <lineage>
        <taxon>Eukaryota</taxon>
        <taxon>Viridiplantae</taxon>
        <taxon>Streptophyta</taxon>
        <taxon>Embryophyta</taxon>
        <taxon>Tracheophyta</taxon>
        <taxon>Spermatophyta</taxon>
        <taxon>Magnoliopsida</taxon>
        <taxon>eudicotyledons</taxon>
        <taxon>Gunneridae</taxon>
        <taxon>Pentapetalae</taxon>
        <taxon>rosids</taxon>
        <taxon>fabids</taxon>
        <taxon>Malpighiales</taxon>
        <taxon>Euphorbiaceae</taxon>
        <taxon>Crotonoideae</taxon>
        <taxon>Jatropheae</taxon>
        <taxon>Jatropha</taxon>
    </lineage>
</organism>
<protein>
    <submittedName>
        <fullName evidence="2">Uncharacterized protein</fullName>
    </submittedName>
</protein>
<evidence type="ECO:0000313" key="3">
    <source>
        <dbReference type="Proteomes" id="UP000027138"/>
    </source>
</evidence>
<keyword evidence="3" id="KW-1185">Reference proteome</keyword>
<dbReference type="Proteomes" id="UP000027138">
    <property type="component" value="Unassembled WGS sequence"/>
</dbReference>
<evidence type="ECO:0000313" key="2">
    <source>
        <dbReference type="EMBL" id="KDP34660.1"/>
    </source>
</evidence>
<sequence length="406" mass="46204">MARSLNHEDDRMEYEDDNCIPGVGSESDFEDEASFIRRRLQGTVNSSNQGESSAAHSRSGFSILQLHDETMPKQSPEPRRTRAAIAHPRQVLLLTPAKRTLLLAPAKKMISPSEMRANASLDQKTLIAYAEDCRAGVCFHLQRILSEFCNEWGVTIGQIAPNSNQMILGAAIVAEQEGFELNVHQLHNMEVEREVLPYQLSSRVWIPFSLRSTPPALRRPRIFSDVESWQIKILRRYACNPPPLFPLLDANIPLGPRARASRKRGARETGVPNDRAHSFVGELEDMIRAIMDVQLDSSLKLSSRVELLVKQKEEDAAVIHQLQVDFARAEDAATEATRSVNDMLILQSDLILAELKLQFPEEDWFSLTRSMYISIWMMKRKWLQRWMPKGRLRKVQLKGTRGAERV</sequence>